<keyword evidence="4" id="KW-0325">Glycoprotein</keyword>
<name>A0ABP1PQB8_9HEXA</name>
<evidence type="ECO:0000313" key="9">
    <source>
        <dbReference type="Proteomes" id="UP001642540"/>
    </source>
</evidence>
<keyword evidence="2" id="KW-0719">Serine esterase</keyword>
<feature type="domain" description="Carboxylesterase type B" evidence="7">
    <location>
        <begin position="35"/>
        <end position="560"/>
    </location>
</feature>
<dbReference type="InterPro" id="IPR019826">
    <property type="entry name" value="Carboxylesterase_B_AS"/>
</dbReference>
<dbReference type="EC" id="3.1.1.-" evidence="5"/>
<dbReference type="PANTHER" id="PTHR43142">
    <property type="entry name" value="CARBOXYLIC ESTER HYDROLASE"/>
    <property type="match status" value="1"/>
</dbReference>
<dbReference type="Gene3D" id="3.40.50.1820">
    <property type="entry name" value="alpha/beta hydrolase"/>
    <property type="match status" value="1"/>
</dbReference>
<evidence type="ECO:0000256" key="1">
    <source>
        <dbReference type="ARBA" id="ARBA00005964"/>
    </source>
</evidence>
<dbReference type="Proteomes" id="UP001642540">
    <property type="component" value="Unassembled WGS sequence"/>
</dbReference>
<organism evidence="8 9">
    <name type="scientific">Orchesella dallaii</name>
    <dbReference type="NCBI Taxonomy" id="48710"/>
    <lineage>
        <taxon>Eukaryota</taxon>
        <taxon>Metazoa</taxon>
        <taxon>Ecdysozoa</taxon>
        <taxon>Arthropoda</taxon>
        <taxon>Hexapoda</taxon>
        <taxon>Collembola</taxon>
        <taxon>Entomobryomorpha</taxon>
        <taxon>Entomobryoidea</taxon>
        <taxon>Orchesellidae</taxon>
        <taxon>Orchesellinae</taxon>
        <taxon>Orchesella</taxon>
    </lineage>
</organism>
<evidence type="ECO:0000256" key="5">
    <source>
        <dbReference type="RuleBase" id="RU361235"/>
    </source>
</evidence>
<dbReference type="Pfam" id="PF00135">
    <property type="entry name" value="COesterase"/>
    <property type="match status" value="1"/>
</dbReference>
<dbReference type="PANTHER" id="PTHR43142:SF1">
    <property type="entry name" value="CARBOXYLIC ESTER HYDROLASE"/>
    <property type="match status" value="1"/>
</dbReference>
<feature type="chain" id="PRO_5044959769" description="Carboxylic ester hydrolase" evidence="5">
    <location>
        <begin position="22"/>
        <end position="689"/>
    </location>
</feature>
<feature type="region of interest" description="Disordered" evidence="6">
    <location>
        <begin position="572"/>
        <end position="667"/>
    </location>
</feature>
<reference evidence="8 9" key="1">
    <citation type="submission" date="2024-08" db="EMBL/GenBank/DDBJ databases">
        <authorList>
            <person name="Cucini C."/>
            <person name="Frati F."/>
        </authorList>
    </citation>
    <scope>NUCLEOTIDE SEQUENCE [LARGE SCALE GENOMIC DNA]</scope>
</reference>
<evidence type="ECO:0000313" key="8">
    <source>
        <dbReference type="EMBL" id="CAL8069286.1"/>
    </source>
</evidence>
<dbReference type="InterPro" id="IPR002018">
    <property type="entry name" value="CarbesteraseB"/>
</dbReference>
<evidence type="ECO:0000256" key="3">
    <source>
        <dbReference type="ARBA" id="ARBA00022801"/>
    </source>
</evidence>
<protein>
    <recommendedName>
        <fullName evidence="5">Carboxylic ester hydrolase</fullName>
        <ecNumber evidence="5">3.1.1.-</ecNumber>
    </recommendedName>
</protein>
<dbReference type="InterPro" id="IPR019819">
    <property type="entry name" value="Carboxylesterase_B_CS"/>
</dbReference>
<evidence type="ECO:0000256" key="2">
    <source>
        <dbReference type="ARBA" id="ARBA00022487"/>
    </source>
</evidence>
<keyword evidence="9" id="KW-1185">Reference proteome</keyword>
<dbReference type="InterPro" id="IPR029058">
    <property type="entry name" value="AB_hydrolase_fold"/>
</dbReference>
<feature type="signal peptide" evidence="5">
    <location>
        <begin position="1"/>
        <end position="21"/>
    </location>
</feature>
<dbReference type="PROSITE" id="PS00941">
    <property type="entry name" value="CARBOXYLESTERASE_B_2"/>
    <property type="match status" value="1"/>
</dbReference>
<evidence type="ECO:0000259" key="7">
    <source>
        <dbReference type="Pfam" id="PF00135"/>
    </source>
</evidence>
<dbReference type="EMBL" id="CAXLJM020000004">
    <property type="protein sequence ID" value="CAL8069286.1"/>
    <property type="molecule type" value="Genomic_DNA"/>
</dbReference>
<comment type="caution">
    <text evidence="8">The sequence shown here is derived from an EMBL/GenBank/DDBJ whole genome shotgun (WGS) entry which is preliminary data.</text>
</comment>
<keyword evidence="5" id="KW-0732">Signal</keyword>
<evidence type="ECO:0000256" key="6">
    <source>
        <dbReference type="SAM" id="MobiDB-lite"/>
    </source>
</evidence>
<feature type="compositionally biased region" description="Pro residues" evidence="6">
    <location>
        <begin position="579"/>
        <end position="599"/>
    </location>
</feature>
<sequence>MMGFSSIYIVLVSCLVFSAHASFTEEDLIADAGELGRIKGVNLTTVAQSINGPVTPFIAFRGMRYAESTIERRFLPSIRATGRLNDTGDIYDASSAGLPCMQPPVHNWMSEDCLTINVYTPKPYKGNDSDLLPVIFFIHGGSFTIGEGNRFNGNRMMNRDVVLVSFNYRLGVLGFFTLNNEDTPGNAAMYDIVNALEWTRDYIRYFGGDPNKITIAGQSSGAVAVTHLLVSPLSRGLFQGAIANSGTALAAWGTTENSMQGSLAIAELSGCYNSSSTMPIDTAVIAECMRTTATTTTLVTALYTYQLMERSQARLGFDVVSPIVQSFDASTSFQKFLPEHPQQVFQEGRQADVPLMMGTTRHDGSYVLGEYYNKYLKVNNLIEDAEYLAQESVAQILASLGIPNEYGVYDSIAKIYLGDSRKTGNFSEMYPGFMDLFSVFFFKASAYQTALYQSKLNNDTYWYSFDFVGRHTVWPGLFPGDVLPPFRGGITHGDDLIYLFYIVFQPAFNDEEYAVSNRMLDYWANFATTGNPTPAASNMTPWPHLTIAEEKFISIGQESVELAYYDDTWSGAGEEVVPTEPPPTDPPTTVPPTTAPPTTTPTGSTTVNPSGSPSEPTTSGPTSATGSTTVNPSGSPSDPTTSGPTSATGSTGSTDPPSSSPSSSPTSTAISQKLMIVMLFIKLFHIAVS</sequence>
<comment type="similarity">
    <text evidence="1 5">Belongs to the type-B carboxylesterase/lipase family.</text>
</comment>
<proteinExistence type="inferred from homology"/>
<keyword evidence="3 5" id="KW-0378">Hydrolase</keyword>
<dbReference type="PROSITE" id="PS00122">
    <property type="entry name" value="CARBOXYLESTERASE_B_1"/>
    <property type="match status" value="1"/>
</dbReference>
<gene>
    <name evidence="8" type="ORF">ODALV1_LOCUS692</name>
</gene>
<accession>A0ABP1PQB8</accession>
<evidence type="ECO:0000256" key="4">
    <source>
        <dbReference type="ARBA" id="ARBA00023180"/>
    </source>
</evidence>
<dbReference type="SUPFAM" id="SSF53474">
    <property type="entry name" value="alpha/beta-Hydrolases"/>
    <property type="match status" value="1"/>
</dbReference>
<feature type="compositionally biased region" description="Low complexity" evidence="6">
    <location>
        <begin position="600"/>
        <end position="667"/>
    </location>
</feature>